<accession>A0ABN1EJT9</accession>
<dbReference type="Proteomes" id="UP001501588">
    <property type="component" value="Unassembled WGS sequence"/>
</dbReference>
<feature type="transmembrane region" description="Helical" evidence="1">
    <location>
        <begin position="907"/>
        <end position="928"/>
    </location>
</feature>
<dbReference type="InterPro" id="IPR027463">
    <property type="entry name" value="AcrB_DN_DC_subdom"/>
</dbReference>
<dbReference type="EMBL" id="BAAAFZ010000006">
    <property type="protein sequence ID" value="GAA0568168.1"/>
    <property type="molecule type" value="Genomic_DNA"/>
</dbReference>
<dbReference type="PANTHER" id="PTHR32063:SF18">
    <property type="entry name" value="CATION EFFLUX SYSTEM PROTEIN"/>
    <property type="match status" value="1"/>
</dbReference>
<evidence type="ECO:0000256" key="1">
    <source>
        <dbReference type="SAM" id="Phobius"/>
    </source>
</evidence>
<feature type="transmembrane region" description="Helical" evidence="1">
    <location>
        <begin position="853"/>
        <end position="874"/>
    </location>
</feature>
<keyword evidence="3" id="KW-1185">Reference proteome</keyword>
<feature type="transmembrane region" description="Helical" evidence="1">
    <location>
        <begin position="360"/>
        <end position="380"/>
    </location>
</feature>
<feature type="transmembrane region" description="Helical" evidence="1">
    <location>
        <begin position="982"/>
        <end position="1006"/>
    </location>
</feature>
<dbReference type="SUPFAM" id="SSF82693">
    <property type="entry name" value="Multidrug efflux transporter AcrB pore domain, PN1, PN2, PC1 and PC2 subdomains"/>
    <property type="match status" value="2"/>
</dbReference>
<proteinExistence type="predicted"/>
<protein>
    <submittedName>
        <fullName evidence="2">Efflux RND transporter permease subunit</fullName>
    </submittedName>
</protein>
<dbReference type="Gene3D" id="3.30.70.1430">
    <property type="entry name" value="Multidrug efflux transporter AcrB pore domain"/>
    <property type="match status" value="2"/>
</dbReference>
<feature type="transmembrane region" description="Helical" evidence="1">
    <location>
        <begin position="431"/>
        <end position="450"/>
    </location>
</feature>
<keyword evidence="1" id="KW-0472">Membrane</keyword>
<feature type="transmembrane region" description="Helical" evidence="1">
    <location>
        <begin position="522"/>
        <end position="541"/>
    </location>
</feature>
<dbReference type="RefSeq" id="WP_343893333.1">
    <property type="nucleotide sequence ID" value="NZ_BAAAFZ010000006.1"/>
</dbReference>
<comment type="caution">
    <text evidence="2">The sequence shown here is derived from an EMBL/GenBank/DDBJ whole genome shotgun (WGS) entry which is preliminary data.</text>
</comment>
<dbReference type="Gene3D" id="1.20.1640.10">
    <property type="entry name" value="Multidrug efflux transporter AcrB transmembrane domain"/>
    <property type="match status" value="2"/>
</dbReference>
<dbReference type="PANTHER" id="PTHR32063">
    <property type="match status" value="1"/>
</dbReference>
<name>A0ABN1EJT9_9PROT</name>
<feature type="transmembrane region" description="Helical" evidence="1">
    <location>
        <begin position="881"/>
        <end position="901"/>
    </location>
</feature>
<dbReference type="Pfam" id="PF00873">
    <property type="entry name" value="ACR_tran"/>
    <property type="match status" value="1"/>
</dbReference>
<gene>
    <name evidence="2" type="ORF">GCM10009416_02770</name>
</gene>
<keyword evidence="1" id="KW-0812">Transmembrane</keyword>
<dbReference type="InterPro" id="IPR001036">
    <property type="entry name" value="Acrflvin-R"/>
</dbReference>
<evidence type="ECO:0000313" key="2">
    <source>
        <dbReference type="EMBL" id="GAA0568168.1"/>
    </source>
</evidence>
<dbReference type="Gene3D" id="3.30.70.1320">
    <property type="entry name" value="Multidrug efflux transporter AcrB pore domain like"/>
    <property type="match status" value="1"/>
</dbReference>
<dbReference type="Gene3D" id="3.30.70.1440">
    <property type="entry name" value="Multidrug efflux transporter AcrB pore domain"/>
    <property type="match status" value="1"/>
</dbReference>
<dbReference type="SUPFAM" id="SSF82714">
    <property type="entry name" value="Multidrug efflux transporter AcrB TolC docking domain, DN and DC subdomains"/>
    <property type="match status" value="2"/>
</dbReference>
<dbReference type="PRINTS" id="PR00702">
    <property type="entry name" value="ACRIFLAVINRP"/>
</dbReference>
<keyword evidence="1" id="KW-1133">Transmembrane helix</keyword>
<feature type="transmembrane region" description="Helical" evidence="1">
    <location>
        <begin position="956"/>
        <end position="976"/>
    </location>
</feature>
<organism evidence="2 3">
    <name type="scientific">Craurococcus roseus</name>
    <dbReference type="NCBI Taxonomy" id="77585"/>
    <lineage>
        <taxon>Bacteria</taxon>
        <taxon>Pseudomonadati</taxon>
        <taxon>Pseudomonadota</taxon>
        <taxon>Alphaproteobacteria</taxon>
        <taxon>Acetobacterales</taxon>
        <taxon>Acetobacteraceae</taxon>
        <taxon>Craurococcus</taxon>
    </lineage>
</organism>
<feature type="transmembrane region" description="Helical" evidence="1">
    <location>
        <begin position="386"/>
        <end position="410"/>
    </location>
</feature>
<feature type="transmembrane region" description="Helical" evidence="1">
    <location>
        <begin position="334"/>
        <end position="353"/>
    </location>
</feature>
<dbReference type="Gene3D" id="3.30.2090.10">
    <property type="entry name" value="Multidrug efflux transporter AcrB TolC docking domain, DN and DC subdomains"/>
    <property type="match status" value="2"/>
</dbReference>
<evidence type="ECO:0000313" key="3">
    <source>
        <dbReference type="Proteomes" id="UP001501588"/>
    </source>
</evidence>
<feature type="transmembrane region" description="Helical" evidence="1">
    <location>
        <begin position="462"/>
        <end position="484"/>
    </location>
</feature>
<sequence length="1047" mass="110630">MKLNLSDWAVRNGALTLFLILILAAAGAFSYLRLGRAEDPGFTLKLIVVSAQWPGATAEEMQSQVADRIESKLQDLPHLDYLQTYTRPGAAVTTVVLRDTTPPREVQGLWYQVRKKVGDMRHFLPAGVQGPFFDDEYSDVYASVLAVTGADNAELVRQAEAIRLRLLALPGAGKVAIFGEQAQKVFVDVSHARLATLAVQPAAVVEALARQNAVSPAGVAETGSSRVFLRAEEGFDGLAAIRAIPIESGGRTLRLGDIATVGRGTADPPTNAIRHEGKPAVLVGVAKRAGADVLALGRDLDAAVAAARAELPAGLEIEKIADQPRVVQESVSEFLLKFAAALAVVMLVSFLSLGFRAGIIVALSVPLTLAVVFLVMLAWGMELERITLGALILSLGLLVDDAIIAIEAMAVKLEGGWDRVRAATFAWSSTAFPMLSGTLVTVAGFLPVGFAASTAGEYAGGIFWVVGAALVASWLVAVVFTPYLGVKLLPMPKRAAGHHEAYDTRGYRALRRAVSWCVDHRAAVLLATLAVMAAGFAGMAATRKQFFPTSARLELLVDINLRQGAGVRATQKAAEAVEAALRGDPDARTFTTYLGAGAPRFFLALNPDLPNEAFAKVVIQSADLPARERLLAKLRALADDGTIPEARVRVSRLEFGPPVGFPVQFRVHGPDAEALRRAADDVMGALRATPGTRDVQFSWGERAPAMRIALDRERLAQLGLSPASVAQSLQALLSGTTATQLREGNRLVDVVVRAPAAERLGLGAIGDLTVSTPAGAVPLSQLARLEPVMEEPILWRRNREPFLTVRADVAEGLQGPDVTMAALQRIEALRAALPPGVRIVTGGAVEESAKANAALYALFPVMVGAMLLLLMWQLRHFGRTALVLATAPLGIPGAAAALLLMDKPFGFVALLGVIALAGMVMRNTLILVDQVRQDLEAGAELREAIVESTVRRARPVLLTALAAVLAFVPLTLSVFWGPMAVAMIGGLTLATFATLLVAPALYALALPKAAPGPVRRFLGRAAPGARRAPDAGAFPERALPLASAGAD</sequence>
<reference evidence="2 3" key="1">
    <citation type="journal article" date="2019" name="Int. J. Syst. Evol. Microbiol.">
        <title>The Global Catalogue of Microorganisms (GCM) 10K type strain sequencing project: providing services to taxonomists for standard genome sequencing and annotation.</title>
        <authorList>
            <consortium name="The Broad Institute Genomics Platform"/>
            <consortium name="The Broad Institute Genome Sequencing Center for Infectious Disease"/>
            <person name="Wu L."/>
            <person name="Ma J."/>
        </authorList>
    </citation>
    <scope>NUCLEOTIDE SEQUENCE [LARGE SCALE GENOMIC DNA]</scope>
    <source>
        <strain evidence="2 3">JCM 9933</strain>
    </source>
</reference>
<dbReference type="SUPFAM" id="SSF82866">
    <property type="entry name" value="Multidrug efflux transporter AcrB transmembrane domain"/>
    <property type="match status" value="2"/>
</dbReference>